<evidence type="ECO:0000313" key="3">
    <source>
        <dbReference type="Proteomes" id="UP000193685"/>
    </source>
</evidence>
<keyword evidence="3" id="KW-1185">Reference proteome</keyword>
<feature type="compositionally biased region" description="Acidic residues" evidence="1">
    <location>
        <begin position="183"/>
        <end position="199"/>
    </location>
</feature>
<sequence>MQREEPGQRRASLATELLAEGQGVVGKRKERDDGEYSQGQSKSKRPLLSDAFLALSIDKRSQQARGRSFSITIQLTSGDLDMRDPASFDKDKHTVVIQSLEEELRDITQEEQEQEPAYIFNLPEGIDKMFAGRKAMPSDAGYKISEMGPPEASQLVLYNGRPDEVISRSLQGTRNMGHVAEKEPDEMSISDAADTMELD</sequence>
<gene>
    <name evidence="2" type="ORF">BCR37DRAFT_393763</name>
</gene>
<feature type="region of interest" description="Disordered" evidence="1">
    <location>
        <begin position="1"/>
        <end position="44"/>
    </location>
</feature>
<proteinExistence type="predicted"/>
<accession>A0A1Y2F957</accession>
<dbReference type="RefSeq" id="XP_040724291.1">
    <property type="nucleotide sequence ID" value="XM_040871356.1"/>
</dbReference>
<dbReference type="EMBL" id="MCFI01000013">
    <property type="protein sequence ID" value="ORY80403.1"/>
    <property type="molecule type" value="Genomic_DNA"/>
</dbReference>
<evidence type="ECO:0000313" key="2">
    <source>
        <dbReference type="EMBL" id="ORY80403.1"/>
    </source>
</evidence>
<organism evidence="2 3">
    <name type="scientific">Protomyces lactucae-debilis</name>
    <dbReference type="NCBI Taxonomy" id="2754530"/>
    <lineage>
        <taxon>Eukaryota</taxon>
        <taxon>Fungi</taxon>
        <taxon>Dikarya</taxon>
        <taxon>Ascomycota</taxon>
        <taxon>Taphrinomycotina</taxon>
        <taxon>Taphrinomycetes</taxon>
        <taxon>Taphrinales</taxon>
        <taxon>Protomycetaceae</taxon>
        <taxon>Protomyces</taxon>
    </lineage>
</organism>
<dbReference type="GeneID" id="63787955"/>
<reference evidence="2 3" key="1">
    <citation type="submission" date="2016-07" db="EMBL/GenBank/DDBJ databases">
        <title>Pervasive Adenine N6-methylation of Active Genes in Fungi.</title>
        <authorList>
            <consortium name="DOE Joint Genome Institute"/>
            <person name="Mondo S.J."/>
            <person name="Dannebaum R.O."/>
            <person name="Kuo R.C."/>
            <person name="Labutti K."/>
            <person name="Haridas S."/>
            <person name="Kuo A."/>
            <person name="Salamov A."/>
            <person name="Ahrendt S.R."/>
            <person name="Lipzen A."/>
            <person name="Sullivan W."/>
            <person name="Andreopoulos W.B."/>
            <person name="Clum A."/>
            <person name="Lindquist E."/>
            <person name="Daum C."/>
            <person name="Ramamoorthy G.K."/>
            <person name="Gryganskyi A."/>
            <person name="Culley D."/>
            <person name="Magnuson J.K."/>
            <person name="James T.Y."/>
            <person name="O'Malley M.A."/>
            <person name="Stajich J.E."/>
            <person name="Spatafora J.W."/>
            <person name="Visel A."/>
            <person name="Grigoriev I.V."/>
        </authorList>
    </citation>
    <scope>NUCLEOTIDE SEQUENCE [LARGE SCALE GENOMIC DNA]</scope>
    <source>
        <strain evidence="2 3">12-1054</strain>
    </source>
</reference>
<dbReference type="AlphaFoldDB" id="A0A1Y2F957"/>
<feature type="region of interest" description="Disordered" evidence="1">
    <location>
        <begin position="168"/>
        <end position="199"/>
    </location>
</feature>
<protein>
    <submittedName>
        <fullName evidence="2">Uncharacterized protein</fullName>
    </submittedName>
</protein>
<evidence type="ECO:0000256" key="1">
    <source>
        <dbReference type="SAM" id="MobiDB-lite"/>
    </source>
</evidence>
<name>A0A1Y2F957_PROLT</name>
<dbReference type="Proteomes" id="UP000193685">
    <property type="component" value="Unassembled WGS sequence"/>
</dbReference>
<comment type="caution">
    <text evidence="2">The sequence shown here is derived from an EMBL/GenBank/DDBJ whole genome shotgun (WGS) entry which is preliminary data.</text>
</comment>